<accession>A0AA47KLD4</accession>
<gene>
    <name evidence="12" type="primary">zapA</name>
    <name evidence="12" type="ORF">N8M53_02490</name>
</gene>
<dbReference type="Pfam" id="PF05164">
    <property type="entry name" value="ZapA"/>
    <property type="match status" value="1"/>
</dbReference>
<evidence type="ECO:0000313" key="13">
    <source>
        <dbReference type="Proteomes" id="UP001164748"/>
    </source>
</evidence>
<comment type="similarity">
    <text evidence="2">Belongs to the ZapA family. Type 1 subfamily.</text>
</comment>
<dbReference type="PANTHER" id="PTHR34981">
    <property type="entry name" value="CELL DIVISION PROTEIN ZAPA"/>
    <property type="match status" value="1"/>
</dbReference>
<evidence type="ECO:0000313" key="12">
    <source>
        <dbReference type="EMBL" id="WBA09111.1"/>
    </source>
</evidence>
<dbReference type="SUPFAM" id="SSF102829">
    <property type="entry name" value="Cell division protein ZapA-like"/>
    <property type="match status" value="1"/>
</dbReference>
<dbReference type="GO" id="GO:0000917">
    <property type="term" value="P:division septum assembly"/>
    <property type="evidence" value="ECO:0007669"/>
    <property type="project" value="UniProtKB-KW"/>
</dbReference>
<comment type="function">
    <text evidence="9">Activator of cell division through the inhibition of FtsZ GTPase activity, therefore promoting FtsZ assembly into bundles of protofilaments necessary for the formation of the division Z ring. It is recruited early at mid-cell but it is not essential for cell division.</text>
</comment>
<name>A0AA47KLD4_9GAMM</name>
<evidence type="ECO:0000256" key="3">
    <source>
        <dbReference type="ARBA" id="ARBA00015195"/>
    </source>
</evidence>
<evidence type="ECO:0000256" key="4">
    <source>
        <dbReference type="ARBA" id="ARBA00022490"/>
    </source>
</evidence>
<dbReference type="GO" id="GO:0032153">
    <property type="term" value="C:cell division site"/>
    <property type="evidence" value="ECO:0007669"/>
    <property type="project" value="TreeGrafter"/>
</dbReference>
<dbReference type="GO" id="GO:0043093">
    <property type="term" value="P:FtsZ-dependent cytokinesis"/>
    <property type="evidence" value="ECO:0007669"/>
    <property type="project" value="TreeGrafter"/>
</dbReference>
<dbReference type="InterPro" id="IPR036192">
    <property type="entry name" value="Cell_div_ZapA-like_sf"/>
</dbReference>
<evidence type="ECO:0000256" key="1">
    <source>
        <dbReference type="ARBA" id="ARBA00004496"/>
    </source>
</evidence>
<dbReference type="Gene3D" id="3.30.160.880">
    <property type="entry name" value="Cell division protein ZapA protomer, N-terminal domain"/>
    <property type="match status" value="1"/>
</dbReference>
<dbReference type="GO" id="GO:0005829">
    <property type="term" value="C:cytosol"/>
    <property type="evidence" value="ECO:0007669"/>
    <property type="project" value="TreeGrafter"/>
</dbReference>
<evidence type="ECO:0000256" key="5">
    <source>
        <dbReference type="ARBA" id="ARBA00022618"/>
    </source>
</evidence>
<keyword evidence="5 12" id="KW-0132">Cell division</keyword>
<evidence type="ECO:0000256" key="10">
    <source>
        <dbReference type="ARBA" id="ARBA00026068"/>
    </source>
</evidence>
<evidence type="ECO:0000256" key="9">
    <source>
        <dbReference type="ARBA" id="ARBA00024910"/>
    </source>
</evidence>
<evidence type="ECO:0000256" key="2">
    <source>
        <dbReference type="ARBA" id="ARBA00010074"/>
    </source>
</evidence>
<dbReference type="NCBIfam" id="NF008209">
    <property type="entry name" value="PRK10972.1"/>
    <property type="match status" value="1"/>
</dbReference>
<dbReference type="InterPro" id="IPR007838">
    <property type="entry name" value="Cell_div_ZapA-like"/>
</dbReference>
<reference evidence="12" key="1">
    <citation type="submission" date="2022-09" db="EMBL/GenBank/DDBJ databases">
        <authorList>
            <person name="Li Z.-J."/>
        </authorList>
    </citation>
    <scope>NUCLEOTIDE SEQUENCE</scope>
    <source>
        <strain evidence="12">TGB11</strain>
    </source>
</reference>
<dbReference type="PANTHER" id="PTHR34981:SF1">
    <property type="entry name" value="CELL DIVISION PROTEIN ZAPA"/>
    <property type="match status" value="1"/>
</dbReference>
<comment type="subunit">
    <text evidence="10">Homodimer. Interacts with FtsZ.</text>
</comment>
<keyword evidence="7" id="KW-0717">Septation</keyword>
<dbReference type="GO" id="GO:0000921">
    <property type="term" value="P:septin ring assembly"/>
    <property type="evidence" value="ECO:0007669"/>
    <property type="project" value="TreeGrafter"/>
</dbReference>
<dbReference type="EMBL" id="CP114588">
    <property type="protein sequence ID" value="WBA09111.1"/>
    <property type="molecule type" value="Genomic_DNA"/>
</dbReference>
<evidence type="ECO:0000256" key="11">
    <source>
        <dbReference type="ARBA" id="ARBA00033158"/>
    </source>
</evidence>
<organism evidence="12 13">
    <name type="scientific">Salinivibrio kushneri</name>
    <dbReference type="NCBI Taxonomy" id="1908198"/>
    <lineage>
        <taxon>Bacteria</taxon>
        <taxon>Pseudomonadati</taxon>
        <taxon>Pseudomonadota</taxon>
        <taxon>Gammaproteobacteria</taxon>
        <taxon>Vibrionales</taxon>
        <taxon>Vibrionaceae</taxon>
        <taxon>Salinivibrio</taxon>
    </lineage>
</organism>
<protein>
    <recommendedName>
        <fullName evidence="3">Cell division protein ZapA</fullName>
    </recommendedName>
    <alternativeName>
        <fullName evidence="11">Z ring-associated protein ZapA</fullName>
    </alternativeName>
</protein>
<dbReference type="RefSeq" id="WP_269579361.1">
    <property type="nucleotide sequence ID" value="NZ_CP114588.1"/>
</dbReference>
<evidence type="ECO:0000256" key="7">
    <source>
        <dbReference type="ARBA" id="ARBA00023210"/>
    </source>
</evidence>
<comment type="subcellular location">
    <subcellularLocation>
        <location evidence="1">Cytoplasm</location>
    </subcellularLocation>
</comment>
<evidence type="ECO:0000256" key="6">
    <source>
        <dbReference type="ARBA" id="ARBA00023054"/>
    </source>
</evidence>
<dbReference type="AlphaFoldDB" id="A0AA47KLD4"/>
<keyword evidence="4" id="KW-0963">Cytoplasm</keyword>
<keyword evidence="8" id="KW-0131">Cell cycle</keyword>
<dbReference type="Gene3D" id="1.20.5.50">
    <property type="match status" value="1"/>
</dbReference>
<dbReference type="GO" id="GO:0030428">
    <property type="term" value="C:cell septum"/>
    <property type="evidence" value="ECO:0007669"/>
    <property type="project" value="TreeGrafter"/>
</dbReference>
<sequence>MSTQPVEIKILDRLVRVNCPPGQEQALKDAASEFDQRLHRLAERTKVSNTEQLIAIAALNVCHELNDAKQSLETLQDQVTQRTALMTSQLDKAMASQGSQE</sequence>
<dbReference type="InterPro" id="IPR042233">
    <property type="entry name" value="Cell_div_ZapA_N"/>
</dbReference>
<dbReference type="Proteomes" id="UP001164748">
    <property type="component" value="Chromosome"/>
</dbReference>
<proteinExistence type="inferred from homology"/>
<keyword evidence="6" id="KW-0175">Coiled coil</keyword>
<evidence type="ECO:0000256" key="8">
    <source>
        <dbReference type="ARBA" id="ARBA00023306"/>
    </source>
</evidence>